<sequence length="74" mass="8879">MPSSHSAPSFFAEDRERRRRRENFWLPFLKSVDSTNRCSVNRDERELSQSSVKQFSDFLYIDCRARNTEVVSRF</sequence>
<evidence type="ECO:0000313" key="2">
    <source>
        <dbReference type="Proteomes" id="UP001279734"/>
    </source>
</evidence>
<protein>
    <submittedName>
        <fullName evidence="1">Uncharacterized protein</fullName>
    </submittedName>
</protein>
<name>A0AAD3Y473_NEPGR</name>
<proteinExistence type="predicted"/>
<evidence type="ECO:0000313" key="1">
    <source>
        <dbReference type="EMBL" id="GMH26221.1"/>
    </source>
</evidence>
<gene>
    <name evidence="1" type="ORF">Nepgr_028064</name>
</gene>
<accession>A0AAD3Y473</accession>
<organism evidence="1 2">
    <name type="scientific">Nepenthes gracilis</name>
    <name type="common">Slender pitcher plant</name>
    <dbReference type="NCBI Taxonomy" id="150966"/>
    <lineage>
        <taxon>Eukaryota</taxon>
        <taxon>Viridiplantae</taxon>
        <taxon>Streptophyta</taxon>
        <taxon>Embryophyta</taxon>
        <taxon>Tracheophyta</taxon>
        <taxon>Spermatophyta</taxon>
        <taxon>Magnoliopsida</taxon>
        <taxon>eudicotyledons</taxon>
        <taxon>Gunneridae</taxon>
        <taxon>Pentapetalae</taxon>
        <taxon>Caryophyllales</taxon>
        <taxon>Nepenthaceae</taxon>
        <taxon>Nepenthes</taxon>
    </lineage>
</organism>
<reference evidence="1" key="1">
    <citation type="submission" date="2023-05" db="EMBL/GenBank/DDBJ databases">
        <title>Nepenthes gracilis genome sequencing.</title>
        <authorList>
            <person name="Fukushima K."/>
        </authorList>
    </citation>
    <scope>NUCLEOTIDE SEQUENCE</scope>
    <source>
        <strain evidence="1">SING2019-196</strain>
    </source>
</reference>
<comment type="caution">
    <text evidence="1">The sequence shown here is derived from an EMBL/GenBank/DDBJ whole genome shotgun (WGS) entry which is preliminary data.</text>
</comment>
<keyword evidence="2" id="KW-1185">Reference proteome</keyword>
<dbReference type="AlphaFoldDB" id="A0AAD3Y473"/>
<dbReference type="Proteomes" id="UP001279734">
    <property type="component" value="Unassembled WGS sequence"/>
</dbReference>
<dbReference type="EMBL" id="BSYO01000030">
    <property type="protein sequence ID" value="GMH26221.1"/>
    <property type="molecule type" value="Genomic_DNA"/>
</dbReference>